<dbReference type="AlphaFoldDB" id="A0A1M6GSH6"/>
<organism evidence="6 7">
    <name type="scientific">Thermoclostridium caenicola</name>
    <dbReference type="NCBI Taxonomy" id="659425"/>
    <lineage>
        <taxon>Bacteria</taxon>
        <taxon>Bacillati</taxon>
        <taxon>Bacillota</taxon>
        <taxon>Clostridia</taxon>
        <taxon>Eubacteriales</taxon>
        <taxon>Oscillospiraceae</taxon>
        <taxon>Thermoclostridium</taxon>
    </lineage>
</organism>
<name>A0A1M6GSH6_9FIRM</name>
<gene>
    <name evidence="6" type="ORF">SAMN05444373_102617</name>
</gene>
<dbReference type="Pfam" id="PF01553">
    <property type="entry name" value="Acyltransferase"/>
    <property type="match status" value="1"/>
</dbReference>
<evidence type="ECO:0000256" key="2">
    <source>
        <dbReference type="ARBA" id="ARBA00022679"/>
    </source>
</evidence>
<keyword evidence="2 4" id="KW-0808">Transferase</keyword>
<dbReference type="GO" id="GO:0016020">
    <property type="term" value="C:membrane"/>
    <property type="evidence" value="ECO:0007669"/>
    <property type="project" value="InterPro"/>
</dbReference>
<evidence type="ECO:0000256" key="1">
    <source>
        <dbReference type="ARBA" id="ARBA00008655"/>
    </source>
</evidence>
<comment type="domain">
    <text evidence="4">The HXXXXD motif is essential for acyltransferase activity and may constitute the binding site for the phosphate moiety of the glycerol-3-phosphate.</text>
</comment>
<protein>
    <recommendedName>
        <fullName evidence="4">1-acyl-sn-glycerol-3-phosphate acyltransferase</fullName>
        <ecNumber evidence="4">2.3.1.51</ecNumber>
    </recommendedName>
</protein>
<sequence>MLYSIGKVLCILYFRLFYRLRVIGRENIPSSGPLLLCANHPTALDMFLVACMVPRRKVHYMAKAELFRNRFLAWIIRSLGAFPVSRGKGDVGSVKTVYKLLESGKIVGMFPEGTRTRKKDPNKRKPGIALFALHSGAPVLPVAIKGDFRLFRRVDLIFGKPYKVTSEAADGTGKSYPKEELVRISNEIIDSIYALMDQ</sequence>
<dbReference type="PANTHER" id="PTHR10434:SF11">
    <property type="entry name" value="1-ACYL-SN-GLYCEROL-3-PHOSPHATE ACYLTRANSFERASE"/>
    <property type="match status" value="1"/>
</dbReference>
<dbReference type="NCBIfam" id="TIGR00530">
    <property type="entry name" value="AGP_acyltrn"/>
    <property type="match status" value="1"/>
</dbReference>
<feature type="domain" description="Phospholipid/glycerol acyltransferase" evidence="5">
    <location>
        <begin position="34"/>
        <end position="147"/>
    </location>
</feature>
<dbReference type="RefSeq" id="WP_149678812.1">
    <property type="nucleotide sequence ID" value="NZ_DAONMB010000061.1"/>
</dbReference>
<reference evidence="6 7" key="1">
    <citation type="submission" date="2016-11" db="EMBL/GenBank/DDBJ databases">
        <authorList>
            <person name="Varghese N."/>
            <person name="Submissions S."/>
        </authorList>
    </citation>
    <scope>NUCLEOTIDE SEQUENCE [LARGE SCALE GENOMIC DNA]</scope>
    <source>
        <strain evidence="6 7">DSM 19027</strain>
    </source>
</reference>
<evidence type="ECO:0000259" key="5">
    <source>
        <dbReference type="SMART" id="SM00563"/>
    </source>
</evidence>
<dbReference type="SUPFAM" id="SSF69593">
    <property type="entry name" value="Glycerol-3-phosphate (1)-acyltransferase"/>
    <property type="match status" value="1"/>
</dbReference>
<dbReference type="Proteomes" id="UP000324781">
    <property type="component" value="Unassembled WGS sequence"/>
</dbReference>
<dbReference type="OrthoDB" id="9803035at2"/>
<accession>A0A1M6GSH6</accession>
<comment type="similarity">
    <text evidence="1 4">Belongs to the 1-acyl-sn-glycerol-3-phosphate acyltransferase family.</text>
</comment>
<keyword evidence="4" id="KW-0444">Lipid biosynthesis</keyword>
<dbReference type="GO" id="GO:0003841">
    <property type="term" value="F:1-acylglycerol-3-phosphate O-acyltransferase activity"/>
    <property type="evidence" value="ECO:0007669"/>
    <property type="project" value="UniProtKB-UniRule"/>
</dbReference>
<keyword evidence="4" id="KW-1208">Phospholipid metabolism</keyword>
<keyword evidence="7" id="KW-1185">Reference proteome</keyword>
<evidence type="ECO:0000256" key="3">
    <source>
        <dbReference type="ARBA" id="ARBA00023315"/>
    </source>
</evidence>
<dbReference type="InterPro" id="IPR004552">
    <property type="entry name" value="AGP_acyltrans"/>
</dbReference>
<keyword evidence="4" id="KW-0443">Lipid metabolism</keyword>
<proteinExistence type="inferred from homology"/>
<dbReference type="EMBL" id="FQZP01000026">
    <property type="protein sequence ID" value="SHJ12857.1"/>
    <property type="molecule type" value="Genomic_DNA"/>
</dbReference>
<keyword evidence="3 4" id="KW-0012">Acyltransferase</keyword>
<comment type="catalytic activity">
    <reaction evidence="4">
        <text>a 1-acyl-sn-glycero-3-phosphate + an acyl-CoA = a 1,2-diacyl-sn-glycero-3-phosphate + CoA</text>
        <dbReference type="Rhea" id="RHEA:19709"/>
        <dbReference type="ChEBI" id="CHEBI:57287"/>
        <dbReference type="ChEBI" id="CHEBI:57970"/>
        <dbReference type="ChEBI" id="CHEBI:58342"/>
        <dbReference type="ChEBI" id="CHEBI:58608"/>
        <dbReference type="EC" id="2.3.1.51"/>
    </reaction>
</comment>
<keyword evidence="4" id="KW-0594">Phospholipid biosynthesis</keyword>
<evidence type="ECO:0000313" key="7">
    <source>
        <dbReference type="Proteomes" id="UP000324781"/>
    </source>
</evidence>
<evidence type="ECO:0000256" key="4">
    <source>
        <dbReference type="RuleBase" id="RU361267"/>
    </source>
</evidence>
<dbReference type="PANTHER" id="PTHR10434">
    <property type="entry name" value="1-ACYL-SN-GLYCEROL-3-PHOSPHATE ACYLTRANSFERASE"/>
    <property type="match status" value="1"/>
</dbReference>
<dbReference type="CDD" id="cd07989">
    <property type="entry name" value="LPLAT_AGPAT-like"/>
    <property type="match status" value="1"/>
</dbReference>
<evidence type="ECO:0000313" key="6">
    <source>
        <dbReference type="EMBL" id="SHJ12857.1"/>
    </source>
</evidence>
<dbReference type="InterPro" id="IPR002123">
    <property type="entry name" value="Plipid/glycerol_acylTrfase"/>
</dbReference>
<dbReference type="EC" id="2.3.1.51" evidence="4"/>
<dbReference type="GO" id="GO:0006654">
    <property type="term" value="P:phosphatidic acid biosynthetic process"/>
    <property type="evidence" value="ECO:0007669"/>
    <property type="project" value="TreeGrafter"/>
</dbReference>
<dbReference type="SMART" id="SM00563">
    <property type="entry name" value="PlsC"/>
    <property type="match status" value="1"/>
</dbReference>